<dbReference type="RefSeq" id="WP_069312848.1">
    <property type="nucleotide sequence ID" value="NZ_MDTU01000001.1"/>
</dbReference>
<dbReference type="InterPro" id="IPR027417">
    <property type="entry name" value="P-loop_NTPase"/>
</dbReference>
<dbReference type="InterPro" id="IPR042174">
    <property type="entry name" value="RecF_2"/>
</dbReference>
<gene>
    <name evidence="2" type="ORF">BGC07_09135</name>
</gene>
<dbReference type="Pfam" id="PF02463">
    <property type="entry name" value="SMC_N"/>
    <property type="match status" value="1"/>
</dbReference>
<proteinExistence type="predicted"/>
<evidence type="ECO:0000259" key="1">
    <source>
        <dbReference type="Pfam" id="PF02463"/>
    </source>
</evidence>
<feature type="domain" description="RecF/RecN/SMC N-terminal" evidence="1">
    <location>
        <begin position="91"/>
        <end position="155"/>
    </location>
</feature>
<dbReference type="Proteomes" id="UP000094329">
    <property type="component" value="Unassembled WGS sequence"/>
</dbReference>
<sequence>MTLYVNMQLLSIQKGRNILPGLSRFVVICCRIFFDDCEFELQYYAGWDDTKSLKEHLALTLESDFRRGYTYVGAHRADIKVRVQGRDVAKVLSRGQQKLLVYALKLAQGKTLQSLTAKRAIYLLDDLAAELDADNLKRVLTVLSELGSQVFISGIDVLPAITEQIEGFDFKQFHVERGFIKEVV</sequence>
<keyword evidence="3" id="KW-1185">Reference proteome</keyword>
<dbReference type="Gene3D" id="1.20.1050.90">
    <property type="entry name" value="RecF/RecN/SMC, N-terminal domain"/>
    <property type="match status" value="1"/>
</dbReference>
<dbReference type="InterPro" id="IPR003395">
    <property type="entry name" value="RecF/RecN/SMC_N"/>
</dbReference>
<accession>A0ABX3A3G1</accession>
<reference evidence="2 3" key="1">
    <citation type="submission" date="2016-08" db="EMBL/GenBank/DDBJ databases">
        <title>Draft genome sequence of Candidatus Piscirickettsia litoralis, from seawater.</title>
        <authorList>
            <person name="Wan X."/>
            <person name="Lee A.J."/>
            <person name="Hou S."/>
            <person name="Donachie S.P."/>
        </authorList>
    </citation>
    <scope>NUCLEOTIDE SEQUENCE [LARGE SCALE GENOMIC DNA]</scope>
    <source>
        <strain evidence="2 3">Y2</strain>
    </source>
</reference>
<dbReference type="PANTHER" id="PTHR32182">
    <property type="entry name" value="DNA REPLICATION AND REPAIR PROTEIN RECF"/>
    <property type="match status" value="1"/>
</dbReference>
<evidence type="ECO:0000313" key="2">
    <source>
        <dbReference type="EMBL" id="ODN43050.1"/>
    </source>
</evidence>
<dbReference type="PANTHER" id="PTHR32182:SF0">
    <property type="entry name" value="DNA REPLICATION AND REPAIR PROTEIN RECF"/>
    <property type="match status" value="1"/>
</dbReference>
<name>A0ABX3A3G1_9GAMM</name>
<dbReference type="EMBL" id="MDTU01000001">
    <property type="protein sequence ID" value="ODN43050.1"/>
    <property type="molecule type" value="Genomic_DNA"/>
</dbReference>
<evidence type="ECO:0000313" key="3">
    <source>
        <dbReference type="Proteomes" id="UP000094329"/>
    </source>
</evidence>
<dbReference type="SUPFAM" id="SSF52540">
    <property type="entry name" value="P-loop containing nucleoside triphosphate hydrolases"/>
    <property type="match status" value="1"/>
</dbReference>
<organism evidence="2 3">
    <name type="scientific">Piscirickettsia litoralis</name>
    <dbReference type="NCBI Taxonomy" id="1891921"/>
    <lineage>
        <taxon>Bacteria</taxon>
        <taxon>Pseudomonadati</taxon>
        <taxon>Pseudomonadota</taxon>
        <taxon>Gammaproteobacteria</taxon>
        <taxon>Thiotrichales</taxon>
        <taxon>Piscirickettsiaceae</taxon>
        <taxon>Piscirickettsia</taxon>
    </lineage>
</organism>
<protein>
    <recommendedName>
        <fullName evidence="1">RecF/RecN/SMC N-terminal domain-containing protein</fullName>
    </recommendedName>
</protein>
<comment type="caution">
    <text evidence="2">The sequence shown here is derived from an EMBL/GenBank/DDBJ whole genome shotgun (WGS) entry which is preliminary data.</text>
</comment>